<dbReference type="Proteomes" id="UP000030752">
    <property type="component" value="Unassembled WGS sequence"/>
</dbReference>
<keyword evidence="2" id="KW-0521">NADP</keyword>
<evidence type="ECO:0000313" key="4">
    <source>
        <dbReference type="EMBL" id="ETN44902.1"/>
    </source>
</evidence>
<dbReference type="Pfam" id="PF13561">
    <property type="entry name" value="adh_short_C2"/>
    <property type="match status" value="1"/>
</dbReference>
<comment type="similarity">
    <text evidence="1">Belongs to the short-chain dehydrogenases/reductases (SDR) family.</text>
</comment>
<keyword evidence="5" id="KW-1185">Reference proteome</keyword>
<dbReference type="PANTHER" id="PTHR24321">
    <property type="entry name" value="DEHYDROGENASES, SHORT CHAIN"/>
    <property type="match status" value="1"/>
</dbReference>
<proteinExistence type="inferred from homology"/>
<dbReference type="OrthoDB" id="1669814at2759"/>
<evidence type="ECO:0008006" key="6">
    <source>
        <dbReference type="Google" id="ProtNLM"/>
    </source>
</evidence>
<dbReference type="InterPro" id="IPR020904">
    <property type="entry name" value="Sc_DH/Rdtase_CS"/>
</dbReference>
<dbReference type="FunFam" id="3.40.50.720:FF:000084">
    <property type="entry name" value="Short-chain dehydrogenase reductase"/>
    <property type="match status" value="1"/>
</dbReference>
<reference evidence="4 5" key="1">
    <citation type="submission" date="2013-03" db="EMBL/GenBank/DDBJ databases">
        <title>The Genome Sequence of Phialophora europaea CBS 101466.</title>
        <authorList>
            <consortium name="The Broad Institute Genomics Platform"/>
            <person name="Cuomo C."/>
            <person name="de Hoog S."/>
            <person name="Gorbushina A."/>
            <person name="Walker B."/>
            <person name="Young S.K."/>
            <person name="Zeng Q."/>
            <person name="Gargeya S."/>
            <person name="Fitzgerald M."/>
            <person name="Haas B."/>
            <person name="Abouelleil A."/>
            <person name="Allen A.W."/>
            <person name="Alvarado L."/>
            <person name="Arachchi H.M."/>
            <person name="Berlin A.M."/>
            <person name="Chapman S.B."/>
            <person name="Gainer-Dewar J."/>
            <person name="Goldberg J."/>
            <person name="Griggs A."/>
            <person name="Gujja S."/>
            <person name="Hansen M."/>
            <person name="Howarth C."/>
            <person name="Imamovic A."/>
            <person name="Ireland A."/>
            <person name="Larimer J."/>
            <person name="McCowan C."/>
            <person name="Murphy C."/>
            <person name="Pearson M."/>
            <person name="Poon T.W."/>
            <person name="Priest M."/>
            <person name="Roberts A."/>
            <person name="Saif S."/>
            <person name="Shea T."/>
            <person name="Sisk P."/>
            <person name="Sykes S."/>
            <person name="Wortman J."/>
            <person name="Nusbaum C."/>
            <person name="Birren B."/>
        </authorList>
    </citation>
    <scope>NUCLEOTIDE SEQUENCE [LARGE SCALE GENOMIC DNA]</scope>
    <source>
        <strain evidence="4 5">CBS 101466</strain>
    </source>
</reference>
<dbReference type="Gene3D" id="3.40.50.720">
    <property type="entry name" value="NAD(P)-binding Rossmann-like Domain"/>
    <property type="match status" value="1"/>
</dbReference>
<dbReference type="InParanoid" id="W2S8B6"/>
<evidence type="ECO:0000256" key="3">
    <source>
        <dbReference type="ARBA" id="ARBA00023002"/>
    </source>
</evidence>
<dbReference type="GO" id="GO:0016491">
    <property type="term" value="F:oxidoreductase activity"/>
    <property type="evidence" value="ECO:0007669"/>
    <property type="project" value="UniProtKB-KW"/>
</dbReference>
<protein>
    <recommendedName>
        <fullName evidence="6">3-oxoacyl-[acyl-carrier-protein] reductase</fullName>
    </recommendedName>
</protein>
<dbReference type="SUPFAM" id="SSF51735">
    <property type="entry name" value="NAD(P)-binding Rossmann-fold domains"/>
    <property type="match status" value="1"/>
</dbReference>
<evidence type="ECO:0000256" key="2">
    <source>
        <dbReference type="ARBA" id="ARBA00022857"/>
    </source>
</evidence>
<dbReference type="AlphaFoldDB" id="W2S8B6"/>
<dbReference type="PANTHER" id="PTHR24321:SF8">
    <property type="entry name" value="ESTRADIOL 17-BETA-DEHYDROGENASE 8-RELATED"/>
    <property type="match status" value="1"/>
</dbReference>
<dbReference type="InterPro" id="IPR002347">
    <property type="entry name" value="SDR_fam"/>
</dbReference>
<dbReference type="VEuPathDB" id="FungiDB:HMPREF1541_09777"/>
<dbReference type="PRINTS" id="PR00080">
    <property type="entry name" value="SDRFAMILY"/>
</dbReference>
<dbReference type="STRING" id="1220924.W2S8B6"/>
<name>W2S8B6_CYPE1</name>
<evidence type="ECO:0000256" key="1">
    <source>
        <dbReference type="ARBA" id="ARBA00006484"/>
    </source>
</evidence>
<dbReference type="InterPro" id="IPR036291">
    <property type="entry name" value="NAD(P)-bd_dom_sf"/>
</dbReference>
<dbReference type="EMBL" id="KB822713">
    <property type="protein sequence ID" value="ETN44902.1"/>
    <property type="molecule type" value="Genomic_DNA"/>
</dbReference>
<dbReference type="eggNOG" id="KOG1200">
    <property type="taxonomic scope" value="Eukaryota"/>
</dbReference>
<dbReference type="RefSeq" id="XP_008712672.1">
    <property type="nucleotide sequence ID" value="XM_008714450.1"/>
</dbReference>
<sequence>MASLKGKVIAITGAGSGIGMATARECASRGASIALCDINQAAANKLAEEIKAKGVDVIVTRVDVSKSDEVDAWTAQIIEHFGRLDGAANIAGVEGPPGSKVFANIVDISNEHWDFIMGVNLTGLFYCLRAQLRVMKEGASILNVASMAGLMGRPGIAAYSSSKHGVVGLSRSAAKEVGVRGIRVNTLAPGPVGTPMLDRLQKDAGTDNAVTNTYKNVPLQKLGTAEEMAKTICFALSDDASNTTGATFSVDGGVAC</sequence>
<dbReference type="PROSITE" id="PS00061">
    <property type="entry name" value="ADH_SHORT"/>
    <property type="match status" value="1"/>
</dbReference>
<gene>
    <name evidence="4" type="ORF">HMPREF1541_09777</name>
</gene>
<dbReference type="HOGENOM" id="CLU_010194_1_0_1"/>
<accession>W2S8B6</accession>
<dbReference type="GeneID" id="19977116"/>
<keyword evidence="3" id="KW-0560">Oxidoreductase</keyword>
<dbReference type="CDD" id="cd05233">
    <property type="entry name" value="SDR_c"/>
    <property type="match status" value="1"/>
</dbReference>
<evidence type="ECO:0000313" key="5">
    <source>
        <dbReference type="Proteomes" id="UP000030752"/>
    </source>
</evidence>
<organism evidence="4 5">
    <name type="scientific">Cyphellophora europaea (strain CBS 101466)</name>
    <name type="common">Phialophora europaea</name>
    <dbReference type="NCBI Taxonomy" id="1220924"/>
    <lineage>
        <taxon>Eukaryota</taxon>
        <taxon>Fungi</taxon>
        <taxon>Dikarya</taxon>
        <taxon>Ascomycota</taxon>
        <taxon>Pezizomycotina</taxon>
        <taxon>Eurotiomycetes</taxon>
        <taxon>Chaetothyriomycetidae</taxon>
        <taxon>Chaetothyriales</taxon>
        <taxon>Cyphellophoraceae</taxon>
        <taxon>Cyphellophora</taxon>
    </lineage>
</organism>
<dbReference type="PRINTS" id="PR00081">
    <property type="entry name" value="GDHRDH"/>
</dbReference>